<evidence type="ECO:0000313" key="2">
    <source>
        <dbReference type="EMBL" id="TFF20782.1"/>
    </source>
</evidence>
<name>A0A4Y8RET0_9HYPH</name>
<protein>
    <submittedName>
        <fullName evidence="2">DNA-binding protein</fullName>
    </submittedName>
</protein>
<feature type="domain" description="Helix-turn-helix" evidence="1">
    <location>
        <begin position="8"/>
        <end position="62"/>
    </location>
</feature>
<keyword evidence="3" id="KW-1185">Reference proteome</keyword>
<dbReference type="EMBL" id="SOZD01000005">
    <property type="protein sequence ID" value="TFF20782.1"/>
    <property type="molecule type" value="Genomic_DNA"/>
</dbReference>
<dbReference type="SUPFAM" id="SSF46955">
    <property type="entry name" value="Putative DNA-binding domain"/>
    <property type="match status" value="1"/>
</dbReference>
<accession>A0A4Y8RET0</accession>
<evidence type="ECO:0000259" key="1">
    <source>
        <dbReference type="Pfam" id="PF12728"/>
    </source>
</evidence>
<comment type="caution">
    <text evidence="2">The sequence shown here is derived from an EMBL/GenBank/DDBJ whole genome shotgun (WGS) entry which is preliminary data.</text>
</comment>
<sequence>MADAHCDLLKPSEAARRLAICEDHLRELTNDGLIPYVNVGRGRKREHRRYDPADVEAYKEARKCRSTSVAVPTPIPTTSTIAVIDFQARRDARVVATRKNTSANSRRS</sequence>
<dbReference type="GO" id="GO:0003677">
    <property type="term" value="F:DNA binding"/>
    <property type="evidence" value="ECO:0007669"/>
    <property type="project" value="UniProtKB-KW"/>
</dbReference>
<keyword evidence="2" id="KW-0238">DNA-binding</keyword>
<dbReference type="InterPro" id="IPR041657">
    <property type="entry name" value="HTH_17"/>
</dbReference>
<dbReference type="OrthoDB" id="8021366at2"/>
<dbReference type="Pfam" id="PF12728">
    <property type="entry name" value="HTH_17"/>
    <property type="match status" value="1"/>
</dbReference>
<reference evidence="2 3" key="1">
    <citation type="submission" date="2019-03" db="EMBL/GenBank/DDBJ databases">
        <title>Jiella endophytica sp. nov., a novel endophytic bacterium isolated from root of Ficus microcarpa Linn. f.</title>
        <authorList>
            <person name="Tuo L."/>
        </authorList>
    </citation>
    <scope>NUCLEOTIDE SEQUENCE [LARGE SCALE GENOMIC DNA]</scope>
    <source>
        <strain evidence="2 3">CBS5Q-3</strain>
    </source>
</reference>
<organism evidence="2 3">
    <name type="scientific">Jiella endophytica</name>
    <dbReference type="NCBI Taxonomy" id="2558362"/>
    <lineage>
        <taxon>Bacteria</taxon>
        <taxon>Pseudomonadati</taxon>
        <taxon>Pseudomonadota</taxon>
        <taxon>Alphaproteobacteria</taxon>
        <taxon>Hyphomicrobiales</taxon>
        <taxon>Aurantimonadaceae</taxon>
        <taxon>Jiella</taxon>
    </lineage>
</organism>
<gene>
    <name evidence="2" type="ORF">E3C22_17990</name>
</gene>
<dbReference type="AlphaFoldDB" id="A0A4Y8RET0"/>
<evidence type="ECO:0000313" key="3">
    <source>
        <dbReference type="Proteomes" id="UP000298179"/>
    </source>
</evidence>
<dbReference type="Proteomes" id="UP000298179">
    <property type="component" value="Unassembled WGS sequence"/>
</dbReference>
<proteinExistence type="predicted"/>
<dbReference type="InterPro" id="IPR009061">
    <property type="entry name" value="DNA-bd_dom_put_sf"/>
</dbReference>